<protein>
    <submittedName>
        <fullName evidence="3">Transglutaminase</fullName>
    </submittedName>
</protein>
<evidence type="ECO:0000313" key="3">
    <source>
        <dbReference type="EMBL" id="RID99759.1"/>
    </source>
</evidence>
<dbReference type="PANTHER" id="PTHR31350:SF21">
    <property type="entry name" value="F-BOX ONLY PROTEIN 21"/>
    <property type="match status" value="1"/>
</dbReference>
<evidence type="ECO:0000313" key="4">
    <source>
        <dbReference type="Proteomes" id="UP000266302"/>
    </source>
</evidence>
<proteinExistence type="inferred from homology"/>
<dbReference type="OrthoDB" id="232498at2"/>
<dbReference type="InterPro" id="IPR011990">
    <property type="entry name" value="TPR-like_helical_dom_sf"/>
</dbReference>
<dbReference type="Pfam" id="PF13369">
    <property type="entry name" value="Transglut_core2"/>
    <property type="match status" value="1"/>
</dbReference>
<dbReference type="SUPFAM" id="SSF48452">
    <property type="entry name" value="TPR-like"/>
    <property type="match status" value="1"/>
</dbReference>
<accession>A0A398CAI8</accession>
<dbReference type="Pfam" id="PF13371">
    <property type="entry name" value="TPR_9"/>
    <property type="match status" value="1"/>
</dbReference>
<comment type="similarity">
    <text evidence="1">Belongs to the UPF0162 family.</text>
</comment>
<gene>
    <name evidence="3" type="ORF">D3F03_05055</name>
</gene>
<feature type="domain" description="Protein SirB1 N-terminal" evidence="2">
    <location>
        <begin position="46"/>
        <end position="201"/>
    </location>
</feature>
<dbReference type="RefSeq" id="WP_119108203.1">
    <property type="nucleotide sequence ID" value="NZ_QXJC01000001.1"/>
</dbReference>
<evidence type="ECO:0000259" key="2">
    <source>
        <dbReference type="Pfam" id="PF13369"/>
    </source>
</evidence>
<dbReference type="PANTHER" id="PTHR31350">
    <property type="entry name" value="SI:DKEY-261L7.2"/>
    <property type="match status" value="1"/>
</dbReference>
<dbReference type="InterPro" id="IPR032698">
    <property type="entry name" value="SirB1_N"/>
</dbReference>
<dbReference type="EMBL" id="QXJC01000001">
    <property type="protein sequence ID" value="RID99759.1"/>
    <property type="molecule type" value="Genomic_DNA"/>
</dbReference>
<evidence type="ECO:0000256" key="1">
    <source>
        <dbReference type="ARBA" id="ARBA00007100"/>
    </source>
</evidence>
<sequence length="282" mass="31359">MPLSLELPTPLEYFASLVQSDAQFPLLETAASLAMDAYPGLDVQALLDEVDQLAARLARTVARDAPALERLRALNQLFFVDLRFAGNVNDYYDAENSYLNSVLRTRRGIPISLAVLWLELAQSLGLHVRGVAFPGHFMVKALLPRGQVLIDPFTGESLSREELLERLAPFQPGGLPDGAEPPLGLYLQAAQPREIIARMLRNLKEVHRAGSDWQRLLAVQERLVLLLPAAWDEVRDRGLAHAECGHAALAVADLETYLHHVRGDDNTEILADRLQTLRRAIR</sequence>
<comment type="caution">
    <text evidence="3">The sequence shown here is derived from an EMBL/GenBank/DDBJ whole genome shotgun (WGS) entry which is preliminary data.</text>
</comment>
<reference evidence="3 4" key="1">
    <citation type="submission" date="2018-09" db="EMBL/GenBank/DDBJ databases">
        <title>Draft genome of Simplicispira sp. NY-02.</title>
        <authorList>
            <person name="Im W.T."/>
        </authorList>
    </citation>
    <scope>NUCLEOTIDE SEQUENCE [LARGE SCALE GENOMIC DNA]</scope>
    <source>
        <strain evidence="3 4">NY-02</strain>
    </source>
</reference>
<name>A0A398CAI8_9BURK</name>
<keyword evidence="4" id="KW-1185">Reference proteome</keyword>
<dbReference type="Proteomes" id="UP000266302">
    <property type="component" value="Unassembled WGS sequence"/>
</dbReference>
<dbReference type="AlphaFoldDB" id="A0A398CAI8"/>
<organism evidence="3 4">
    <name type="scientific">Simplicispira hankyongi</name>
    <dbReference type="NCBI Taxonomy" id="2315688"/>
    <lineage>
        <taxon>Bacteria</taxon>
        <taxon>Pseudomonadati</taxon>
        <taxon>Pseudomonadota</taxon>
        <taxon>Betaproteobacteria</taxon>
        <taxon>Burkholderiales</taxon>
        <taxon>Comamonadaceae</taxon>
        <taxon>Simplicispira</taxon>
    </lineage>
</organism>